<name>A0ACC0TVD7_9AGAM</name>
<evidence type="ECO:0000313" key="2">
    <source>
        <dbReference type="Proteomes" id="UP001207468"/>
    </source>
</evidence>
<evidence type="ECO:0000313" key="1">
    <source>
        <dbReference type="EMBL" id="KAI9447324.1"/>
    </source>
</evidence>
<feature type="non-terminal residue" evidence="1">
    <location>
        <position position="154"/>
    </location>
</feature>
<gene>
    <name evidence="1" type="ORF">F5148DRAFT_960447</name>
</gene>
<keyword evidence="2" id="KW-1185">Reference proteome</keyword>
<protein>
    <submittedName>
        <fullName evidence="1">Uncharacterized protein</fullName>
    </submittedName>
</protein>
<proteinExistence type="predicted"/>
<accession>A0ACC0TVD7</accession>
<feature type="non-terminal residue" evidence="1">
    <location>
        <position position="1"/>
    </location>
</feature>
<sequence length="154" mass="16364">EVLVMRGTRELGQIFAAMHQTSTNLSRTASIPTAIVIAQLALKHQQNKNLRQRVVVFVGSLLEDTSPDAERALVHLAKKLNKTNVVLNIIEEAGEGSHSILRAFVKTASSSNNSHYLAVSPGPHLSSITLNSPILASDRGIPDELAAIPGGEGG</sequence>
<dbReference type="Proteomes" id="UP001207468">
    <property type="component" value="Unassembled WGS sequence"/>
</dbReference>
<reference evidence="1" key="1">
    <citation type="submission" date="2021-03" db="EMBL/GenBank/DDBJ databases">
        <title>Evolutionary priming and transition to the ectomycorrhizal habit in an iconic lineage of mushroom-forming fungi: is preadaptation a requirement?</title>
        <authorList>
            <consortium name="DOE Joint Genome Institute"/>
            <person name="Looney B.P."/>
            <person name="Miyauchi S."/>
            <person name="Morin E."/>
            <person name="Drula E."/>
            <person name="Courty P.E."/>
            <person name="Chicoki N."/>
            <person name="Fauchery L."/>
            <person name="Kohler A."/>
            <person name="Kuo A."/>
            <person name="LaButti K."/>
            <person name="Pangilinan J."/>
            <person name="Lipzen A."/>
            <person name="Riley R."/>
            <person name="Andreopoulos W."/>
            <person name="He G."/>
            <person name="Johnson J."/>
            <person name="Barry K.W."/>
            <person name="Grigoriev I.V."/>
            <person name="Nagy L."/>
            <person name="Hibbett D."/>
            <person name="Henrissat B."/>
            <person name="Matheny P.B."/>
            <person name="Labbe J."/>
            <person name="Martin A.F."/>
        </authorList>
    </citation>
    <scope>NUCLEOTIDE SEQUENCE</scope>
    <source>
        <strain evidence="1">BPL698</strain>
    </source>
</reference>
<comment type="caution">
    <text evidence="1">The sequence shown here is derived from an EMBL/GenBank/DDBJ whole genome shotgun (WGS) entry which is preliminary data.</text>
</comment>
<organism evidence="1 2">
    <name type="scientific">Russula earlei</name>
    <dbReference type="NCBI Taxonomy" id="71964"/>
    <lineage>
        <taxon>Eukaryota</taxon>
        <taxon>Fungi</taxon>
        <taxon>Dikarya</taxon>
        <taxon>Basidiomycota</taxon>
        <taxon>Agaricomycotina</taxon>
        <taxon>Agaricomycetes</taxon>
        <taxon>Russulales</taxon>
        <taxon>Russulaceae</taxon>
        <taxon>Russula</taxon>
    </lineage>
</organism>
<dbReference type="EMBL" id="JAGFNK010000587">
    <property type="protein sequence ID" value="KAI9447324.1"/>
    <property type="molecule type" value="Genomic_DNA"/>
</dbReference>